<evidence type="ECO:0000256" key="2">
    <source>
        <dbReference type="ARBA" id="ARBA00005583"/>
    </source>
</evidence>
<dbReference type="HAMAP" id="MF_00038">
    <property type="entry name" value="MraY"/>
    <property type="match status" value="1"/>
</dbReference>
<keyword evidence="7" id="KW-0479">Metal-binding</keyword>
<keyword evidence="7" id="KW-0133">Cell shape</keyword>
<comment type="function">
    <text evidence="7">Catalyzes the initial step of the lipid cycle reactions in the biosynthesis of the cell wall peptidoglycan: transfers peptidoglycan precursor phospho-MurNAc-pentapeptide from UDP-MurNAc-pentapeptide onto the lipid carrier undecaprenyl phosphate, yielding undecaprenyl-pyrophosphoryl-MurNAc-pentapeptide, known as lipid I.</text>
</comment>
<dbReference type="PANTHER" id="PTHR22926">
    <property type="entry name" value="PHOSPHO-N-ACETYLMURAMOYL-PENTAPEPTIDE-TRANSFERASE"/>
    <property type="match status" value="1"/>
</dbReference>
<dbReference type="NCBIfam" id="TIGR00445">
    <property type="entry name" value="mraY"/>
    <property type="match status" value="1"/>
</dbReference>
<keyword evidence="7" id="KW-0573">Peptidoglycan synthesis</keyword>
<evidence type="ECO:0000256" key="5">
    <source>
        <dbReference type="ARBA" id="ARBA00022989"/>
    </source>
</evidence>
<keyword evidence="7" id="KW-0132">Cell division</keyword>
<dbReference type="InterPro" id="IPR018480">
    <property type="entry name" value="PNAcMuramoyl-5peptid_Trfase_CS"/>
</dbReference>
<proteinExistence type="inferred from homology"/>
<gene>
    <name evidence="7 9" type="primary">mraY</name>
    <name evidence="9" type="ORF">O0R46_03905</name>
</gene>
<organism evidence="9 10">
    <name type="scientific">Peptostreptococcus equinus</name>
    <dbReference type="NCBI Taxonomy" id="3003601"/>
    <lineage>
        <taxon>Bacteria</taxon>
        <taxon>Bacillati</taxon>
        <taxon>Bacillota</taxon>
        <taxon>Clostridia</taxon>
        <taxon>Peptostreptococcales</taxon>
        <taxon>Peptostreptococcaceae</taxon>
        <taxon>Peptostreptococcus</taxon>
    </lineage>
</organism>
<dbReference type="PROSITE" id="PS01348">
    <property type="entry name" value="MRAY_2"/>
    <property type="match status" value="1"/>
</dbReference>
<accession>A0ABY7JSZ6</accession>
<keyword evidence="7" id="KW-1003">Cell membrane</keyword>
<dbReference type="CDD" id="cd06852">
    <property type="entry name" value="GT_MraY"/>
    <property type="match status" value="1"/>
</dbReference>
<feature type="transmembrane region" description="Helical" evidence="7">
    <location>
        <begin position="78"/>
        <end position="98"/>
    </location>
</feature>
<feature type="transmembrane region" description="Helical" evidence="7">
    <location>
        <begin position="110"/>
        <end position="129"/>
    </location>
</feature>
<protein>
    <recommendedName>
        <fullName evidence="7 8">Phospho-N-acetylmuramoyl-pentapeptide-transferase</fullName>
        <ecNumber evidence="7 8">2.7.8.13</ecNumber>
    </recommendedName>
    <alternativeName>
        <fullName evidence="7">UDP-MurNAc-pentapeptide phosphotransferase</fullName>
    </alternativeName>
</protein>
<feature type="transmembrane region" description="Helical" evidence="7">
    <location>
        <begin position="201"/>
        <end position="219"/>
    </location>
</feature>
<comment type="similarity">
    <text evidence="2 7">Belongs to the glycosyltransferase 4 family. MraY subfamily.</text>
</comment>
<dbReference type="GO" id="GO:0016740">
    <property type="term" value="F:transferase activity"/>
    <property type="evidence" value="ECO:0007669"/>
    <property type="project" value="UniProtKB-KW"/>
</dbReference>
<keyword evidence="7" id="KW-0131">Cell cycle</keyword>
<keyword evidence="7" id="KW-0460">Magnesium</keyword>
<feature type="transmembrane region" description="Helical" evidence="7">
    <location>
        <begin position="301"/>
        <end position="320"/>
    </location>
</feature>
<comment type="cofactor">
    <cofactor evidence="7">
        <name>Mg(2+)</name>
        <dbReference type="ChEBI" id="CHEBI:18420"/>
    </cofactor>
</comment>
<dbReference type="Pfam" id="PF00953">
    <property type="entry name" value="Glycos_transf_4"/>
    <property type="match status" value="1"/>
</dbReference>
<keyword evidence="3 7" id="KW-0808">Transferase</keyword>
<sequence length="321" mass="35061">MLGFRYLAITSLIAMVMVMVMGPFLIPVLHNMKFGQTVRDDGPQSHLAKNGTPTMGGIMLVIAILLTTLFRTNLNSDTFVALICMIGFGFVGFADDIVKIKMTRSLGLTPIQKIILQVVLAFGISFYKFKMIGDGAQFIIPFTHGQLNIGWIYIPFMMMVIIGTVNAVNLTDGLDGLASGITAIVSAFFAVFAFVMLNNVLVTHMAAATFGACIGFLWFNINPAKVFMGDTGSMALGGAVVAFAVFTNSVLIIPIVGGIYLAEALSVIIQVGHYKRTKERIFKMAPLHHHYEQCGWPETKVVFIFWIVTLILTLLGLIAMF</sequence>
<dbReference type="RefSeq" id="WP_269312274.1">
    <property type="nucleotide sequence ID" value="NZ_CP114052.1"/>
</dbReference>
<name>A0ABY7JSZ6_9FIRM</name>
<comment type="subcellular location">
    <subcellularLocation>
        <location evidence="7">Cell membrane</location>
        <topology evidence="7">Multi-pass membrane protein</topology>
    </subcellularLocation>
    <subcellularLocation>
        <location evidence="1">Membrane</location>
        <topology evidence="1">Multi-pass membrane protein</topology>
    </subcellularLocation>
</comment>
<dbReference type="EMBL" id="CP114052">
    <property type="protein sequence ID" value="WAW15599.1"/>
    <property type="molecule type" value="Genomic_DNA"/>
</dbReference>
<reference evidence="9" key="1">
    <citation type="submission" date="2022-12" db="EMBL/GenBank/DDBJ databases">
        <title>Peptostreptococcus.</title>
        <authorList>
            <person name="Lee S.H."/>
        </authorList>
    </citation>
    <scope>NUCLEOTIDE SEQUENCE</scope>
    <source>
        <strain evidence="9">CBA3647</strain>
    </source>
</reference>
<evidence type="ECO:0000256" key="1">
    <source>
        <dbReference type="ARBA" id="ARBA00004141"/>
    </source>
</evidence>
<evidence type="ECO:0000256" key="6">
    <source>
        <dbReference type="ARBA" id="ARBA00023136"/>
    </source>
</evidence>
<evidence type="ECO:0000256" key="3">
    <source>
        <dbReference type="ARBA" id="ARBA00022679"/>
    </source>
</evidence>
<evidence type="ECO:0000313" key="9">
    <source>
        <dbReference type="EMBL" id="WAW15599.1"/>
    </source>
</evidence>
<feature type="transmembrane region" description="Helical" evidence="7">
    <location>
        <begin position="177"/>
        <end position="195"/>
    </location>
</feature>
<evidence type="ECO:0000256" key="8">
    <source>
        <dbReference type="NCBIfam" id="TIGR00445"/>
    </source>
</evidence>
<keyword evidence="5 7" id="KW-1133">Transmembrane helix</keyword>
<keyword evidence="4 7" id="KW-0812">Transmembrane</keyword>
<dbReference type="PANTHER" id="PTHR22926:SF5">
    <property type="entry name" value="PHOSPHO-N-ACETYLMURAMOYL-PENTAPEPTIDE-TRANSFERASE HOMOLOG"/>
    <property type="match status" value="1"/>
</dbReference>
<feature type="transmembrane region" description="Helical" evidence="7">
    <location>
        <begin position="6"/>
        <end position="29"/>
    </location>
</feature>
<dbReference type="Pfam" id="PF10555">
    <property type="entry name" value="MraY_sig1"/>
    <property type="match status" value="1"/>
</dbReference>
<dbReference type="PROSITE" id="PS01347">
    <property type="entry name" value="MRAY_1"/>
    <property type="match status" value="1"/>
</dbReference>
<evidence type="ECO:0000313" key="10">
    <source>
        <dbReference type="Proteomes" id="UP001164187"/>
    </source>
</evidence>
<comment type="pathway">
    <text evidence="7">Cell wall biogenesis; peptidoglycan biosynthesis.</text>
</comment>
<keyword evidence="6 7" id="KW-0472">Membrane</keyword>
<keyword evidence="10" id="KW-1185">Reference proteome</keyword>
<feature type="transmembrane region" description="Helical" evidence="7">
    <location>
        <begin position="50"/>
        <end position="72"/>
    </location>
</feature>
<dbReference type="Proteomes" id="UP001164187">
    <property type="component" value="Chromosome"/>
</dbReference>
<dbReference type="InterPro" id="IPR000715">
    <property type="entry name" value="Glycosyl_transferase_4"/>
</dbReference>
<dbReference type="EC" id="2.7.8.13" evidence="7 8"/>
<feature type="transmembrane region" description="Helical" evidence="7">
    <location>
        <begin position="149"/>
        <end position="170"/>
    </location>
</feature>
<keyword evidence="7" id="KW-0961">Cell wall biogenesis/degradation</keyword>
<dbReference type="InterPro" id="IPR003524">
    <property type="entry name" value="PNAcMuramoyl-5peptid_Trfase"/>
</dbReference>
<evidence type="ECO:0000256" key="4">
    <source>
        <dbReference type="ARBA" id="ARBA00022692"/>
    </source>
</evidence>
<comment type="catalytic activity">
    <reaction evidence="7">
        <text>UDP-N-acetyl-alpha-D-muramoyl-L-alanyl-gamma-D-glutamyl-meso-2,6-diaminopimeloyl-D-alanyl-D-alanine + di-trans,octa-cis-undecaprenyl phosphate = di-trans,octa-cis-undecaprenyl diphospho-N-acetyl-alpha-D-muramoyl-L-alanyl-D-glutamyl-meso-2,6-diaminopimeloyl-D-alanyl-D-alanine + UMP</text>
        <dbReference type="Rhea" id="RHEA:28386"/>
        <dbReference type="ChEBI" id="CHEBI:57865"/>
        <dbReference type="ChEBI" id="CHEBI:60392"/>
        <dbReference type="ChEBI" id="CHEBI:61386"/>
        <dbReference type="ChEBI" id="CHEBI:61387"/>
        <dbReference type="EC" id="2.7.8.13"/>
    </reaction>
</comment>
<evidence type="ECO:0000256" key="7">
    <source>
        <dbReference type="HAMAP-Rule" id="MF_00038"/>
    </source>
</evidence>